<organism evidence="11 12">
    <name type="scientific">Theobroma cacao</name>
    <name type="common">Cacao</name>
    <name type="synonym">Cocoa</name>
    <dbReference type="NCBI Taxonomy" id="3641"/>
    <lineage>
        <taxon>Eukaryota</taxon>
        <taxon>Viridiplantae</taxon>
        <taxon>Streptophyta</taxon>
        <taxon>Embryophyta</taxon>
        <taxon>Tracheophyta</taxon>
        <taxon>Spermatophyta</taxon>
        <taxon>Magnoliopsida</taxon>
        <taxon>eudicotyledons</taxon>
        <taxon>Gunneridae</taxon>
        <taxon>Pentapetalae</taxon>
        <taxon>rosids</taxon>
        <taxon>malvids</taxon>
        <taxon>Malvales</taxon>
        <taxon>Malvaceae</taxon>
        <taxon>Byttnerioideae</taxon>
        <taxon>Theobroma</taxon>
    </lineage>
</organism>
<keyword evidence="4" id="KW-0812">Transmembrane</keyword>
<feature type="domain" description="WLM" evidence="10">
    <location>
        <begin position="272"/>
        <end position="460"/>
    </location>
</feature>
<dbReference type="EMBL" id="CM001879">
    <property type="protein sequence ID" value="EOX93369.1"/>
    <property type="molecule type" value="Genomic_DNA"/>
</dbReference>
<dbReference type="InterPro" id="IPR029071">
    <property type="entry name" value="Ubiquitin-like_domsf"/>
</dbReference>
<dbReference type="SMART" id="SM00580">
    <property type="entry name" value="PUG"/>
    <property type="match status" value="1"/>
</dbReference>
<feature type="region of interest" description="Disordered" evidence="9">
    <location>
        <begin position="504"/>
        <end position="573"/>
    </location>
</feature>
<dbReference type="Pfam" id="PF09409">
    <property type="entry name" value="PUB"/>
    <property type="match status" value="1"/>
</dbReference>
<evidence type="ECO:0000256" key="7">
    <source>
        <dbReference type="ARBA" id="ARBA00023128"/>
    </source>
</evidence>
<dbReference type="SUPFAM" id="SSF143503">
    <property type="entry name" value="PUG domain-like"/>
    <property type="match status" value="1"/>
</dbReference>
<keyword evidence="5" id="KW-0999">Mitochondrion inner membrane</keyword>
<gene>
    <name evidence="11" type="ORF">TCM_002216</name>
</gene>
<comment type="similarity">
    <text evidence="2">Belongs to the mitochondrial pyruvate carrier (MPC) (TC 2.A.105) family.</text>
</comment>
<keyword evidence="7" id="KW-0496">Mitochondrion</keyword>
<feature type="compositionally biased region" description="Basic and acidic residues" evidence="9">
    <location>
        <begin position="632"/>
        <end position="649"/>
    </location>
</feature>
<dbReference type="eggNOG" id="KOG4842">
    <property type="taxonomic scope" value="Eukaryota"/>
</dbReference>
<dbReference type="Gramene" id="EOX93369">
    <property type="protein sequence ID" value="EOX93369"/>
    <property type="gene ID" value="TCM_002216"/>
</dbReference>
<dbReference type="InterPro" id="IPR018997">
    <property type="entry name" value="PUB_domain"/>
</dbReference>
<dbReference type="Gene3D" id="3.10.20.90">
    <property type="entry name" value="Phosphatidylinositol 3-kinase Catalytic Subunit, Chain A, domain 1"/>
    <property type="match status" value="1"/>
</dbReference>
<dbReference type="HOGENOM" id="CLU_028146_0_0_1"/>
<feature type="region of interest" description="Disordered" evidence="9">
    <location>
        <begin position="632"/>
        <end position="681"/>
    </location>
</feature>
<dbReference type="Pfam" id="PF03650">
    <property type="entry name" value="MPC"/>
    <property type="match status" value="1"/>
</dbReference>
<evidence type="ECO:0000256" key="6">
    <source>
        <dbReference type="ARBA" id="ARBA00022989"/>
    </source>
</evidence>
<name>A0A061DKQ1_THECC</name>
<dbReference type="Pfam" id="PF08325">
    <property type="entry name" value="WLM"/>
    <property type="match status" value="1"/>
</dbReference>
<evidence type="ECO:0000313" key="11">
    <source>
        <dbReference type="EMBL" id="EOX93369.1"/>
    </source>
</evidence>
<evidence type="ECO:0000259" key="10">
    <source>
        <dbReference type="PROSITE" id="PS51397"/>
    </source>
</evidence>
<keyword evidence="3" id="KW-0813">Transport</keyword>
<dbReference type="Proteomes" id="UP000026915">
    <property type="component" value="Chromosome 1"/>
</dbReference>
<dbReference type="OMA" id="RMMGVFD"/>
<dbReference type="STRING" id="3641.A0A061DKQ1"/>
<evidence type="ECO:0000256" key="2">
    <source>
        <dbReference type="ARBA" id="ARBA00006416"/>
    </source>
</evidence>
<evidence type="ECO:0000256" key="4">
    <source>
        <dbReference type="ARBA" id="ARBA00022692"/>
    </source>
</evidence>
<accession>A0A061DKQ1</accession>
<evidence type="ECO:0000313" key="12">
    <source>
        <dbReference type="Proteomes" id="UP000026915"/>
    </source>
</evidence>
<dbReference type="InterPro" id="IPR013536">
    <property type="entry name" value="WLM_dom"/>
</dbReference>
<evidence type="ECO:0000256" key="5">
    <source>
        <dbReference type="ARBA" id="ARBA00022792"/>
    </source>
</evidence>
<dbReference type="GO" id="GO:0006850">
    <property type="term" value="P:pyruvate import into mitochondria"/>
    <property type="evidence" value="ECO:0007669"/>
    <property type="project" value="InterPro"/>
</dbReference>
<evidence type="ECO:0000256" key="3">
    <source>
        <dbReference type="ARBA" id="ARBA00022448"/>
    </source>
</evidence>
<keyword evidence="12" id="KW-1185">Reference proteome</keyword>
<reference evidence="11 12" key="1">
    <citation type="journal article" date="2013" name="Genome Biol.">
        <title>The genome sequence of the most widely cultivated cacao type and its use to identify candidate genes regulating pod color.</title>
        <authorList>
            <person name="Motamayor J.C."/>
            <person name="Mockaitis K."/>
            <person name="Schmutz J."/>
            <person name="Haiminen N."/>
            <person name="Iii D.L."/>
            <person name="Cornejo O."/>
            <person name="Findley S.D."/>
            <person name="Zheng P."/>
            <person name="Utro F."/>
            <person name="Royaert S."/>
            <person name="Saski C."/>
            <person name="Jenkins J."/>
            <person name="Podicheti R."/>
            <person name="Zhao M."/>
            <person name="Scheffler B.E."/>
            <person name="Stack J.C."/>
            <person name="Feltus F.A."/>
            <person name="Mustiga G.M."/>
            <person name="Amores F."/>
            <person name="Phillips W."/>
            <person name="Marelli J.P."/>
            <person name="May G.D."/>
            <person name="Shapiro H."/>
            <person name="Ma J."/>
            <person name="Bustamante C.D."/>
            <person name="Schnell R.J."/>
            <person name="Main D."/>
            <person name="Gilbert D."/>
            <person name="Parida L."/>
            <person name="Kuhn D.N."/>
        </authorList>
    </citation>
    <scope>NUCLEOTIDE SEQUENCE [LARGE SCALE GENOMIC DNA]</scope>
    <source>
        <strain evidence="12">cv. Matina 1-6</strain>
    </source>
</reference>
<dbReference type="PROSITE" id="PS51397">
    <property type="entry name" value="WLM"/>
    <property type="match status" value="1"/>
</dbReference>
<evidence type="ECO:0000256" key="8">
    <source>
        <dbReference type="ARBA" id="ARBA00023136"/>
    </source>
</evidence>
<dbReference type="FunCoup" id="A0A061DKQ1">
    <property type="interactions" value="435"/>
</dbReference>
<proteinExistence type="inferred from homology"/>
<protein>
    <submittedName>
        <fullName evidence="11">Ubiquitin and WLM domain-containing protein C1442.07c, putative</fullName>
    </submittedName>
</protein>
<dbReference type="PANTHER" id="PTHR47796">
    <property type="entry name" value="ZINC METALLOPROTEINASE-LIKE PROTEIN"/>
    <property type="match status" value="1"/>
</dbReference>
<evidence type="ECO:0000256" key="9">
    <source>
        <dbReference type="SAM" id="MobiDB-lite"/>
    </source>
</evidence>
<keyword evidence="8" id="KW-0472">Membrane</keyword>
<dbReference type="InParanoid" id="A0A061DKQ1"/>
<comment type="subcellular location">
    <subcellularLocation>
        <location evidence="1">Mitochondrion inner membrane</location>
        <topology evidence="1">Multi-pass membrane protein</topology>
    </subcellularLocation>
</comment>
<dbReference type="InterPro" id="IPR036339">
    <property type="entry name" value="PUB-like_dom_sf"/>
</dbReference>
<feature type="compositionally biased region" description="Basic and acidic residues" evidence="9">
    <location>
        <begin position="504"/>
        <end position="529"/>
    </location>
</feature>
<dbReference type="eggNOG" id="KOG1589">
    <property type="taxonomic scope" value="Eukaryota"/>
</dbReference>
<dbReference type="CDD" id="cd10463">
    <property type="entry name" value="PUB_WLM"/>
    <property type="match status" value="1"/>
</dbReference>
<dbReference type="InterPro" id="IPR005336">
    <property type="entry name" value="MPC"/>
</dbReference>
<keyword evidence="6" id="KW-1133">Transmembrane helix</keyword>
<dbReference type="Gene3D" id="1.20.58.2190">
    <property type="match status" value="1"/>
</dbReference>
<dbReference type="AlphaFoldDB" id="A0A061DKQ1"/>
<dbReference type="GO" id="GO:0005743">
    <property type="term" value="C:mitochondrial inner membrane"/>
    <property type="evidence" value="ECO:0007669"/>
    <property type="project" value="UniProtKB-SubCell"/>
</dbReference>
<feature type="region of interest" description="Disordered" evidence="9">
    <location>
        <begin position="466"/>
        <end position="490"/>
    </location>
</feature>
<dbReference type="PANTHER" id="PTHR47796:SF1">
    <property type="entry name" value="OS08G0500800 PROTEIN"/>
    <property type="match status" value="1"/>
</dbReference>
<evidence type="ECO:0000256" key="1">
    <source>
        <dbReference type="ARBA" id="ARBA00004448"/>
    </source>
</evidence>
<sequence length="805" mass="90380">MAFSKFQAFYNHPAGPKTIHFWAPTFKWALNIANVVDISTKPAETVSYPQQAALACSGLIWAKYSTVITPKNWNLLGVSFAMFATASYQLSRKIQHEFTNASTRLQNFADILFLLSKFQEEYSLLRKRKFPATPQYKMEEQENMVNVTVLWRGNKYVVEMNSGAYLKELGNELQKLTDVKADTMRLILPLLSGKGSRMLHPFSDEHSCLSLQEASIVKGKSVRMMGVPEDEVDQVIQNSKVDLRIAGFNEEERRLRLRMSDGPRASLRLPQGPYIFCNFRTLQIPGLELHPPSSEALKKMHMLASDPGIVSIMNKHRWRVGIMTEMAPVGYVGVSPKCILGFNKNHGEEISLRLRTDDLKGFRKYESIKKTLLHELAHMVFSEHDSNFYALDKQLNEEAASLDWTKSRGHTLSGIRHLENHEENVYVEDGRSSQKVGGNMSTLLENARSSSVAAAYRRLVDASANNVEASETHDEPDPDDSGSIVPDRNENVDIEGLIRAQGKLAHEPDPDDHSSQQNKFEPDPDDLQHGETLQLKPHSEFTKNNSQKTLGKSAAMSSSEEPDPDDSGVSSSFGNVVEPAVMEILDTKIQTRDTIGEPDPDDGEAQWNNLGCANMARHDKGHYVTTETMEDRAHFSQAHKQPDPDESKANETAQAEPDPDDKLVPQQGISDLKMDEPDPDDQELQRIQDSVTGVCSRLQKAIDMLRAEVNPSEATIVLQTLFKIIGNVIEHPDEMKFRRLRKANPIIQRNIANYKAAVEILLLIGFTEDVILDEIGKAETYLVLKRNDPGLLWLAKSSLETCNAY</sequence>
<dbReference type="SUPFAM" id="SSF54236">
    <property type="entry name" value="Ubiquitin-like"/>
    <property type="match status" value="1"/>
</dbReference>